<evidence type="ECO:0000259" key="1">
    <source>
        <dbReference type="Pfam" id="PF24764"/>
    </source>
</evidence>
<reference evidence="2" key="1">
    <citation type="submission" date="2021-01" db="UniProtKB">
        <authorList>
            <consortium name="EnsemblMetazoa"/>
        </authorList>
    </citation>
    <scope>IDENTIFICATION</scope>
</reference>
<protein>
    <recommendedName>
        <fullName evidence="1">Integrase core domain-containing protein</fullName>
    </recommendedName>
</protein>
<dbReference type="Pfam" id="PF24764">
    <property type="entry name" value="rva_4"/>
    <property type="match status" value="1"/>
</dbReference>
<keyword evidence="3" id="KW-1185">Reference proteome</keyword>
<dbReference type="InterPro" id="IPR058913">
    <property type="entry name" value="Integrase_dom_put"/>
</dbReference>
<feature type="domain" description="Integrase core" evidence="1">
    <location>
        <begin position="146"/>
        <end position="325"/>
    </location>
</feature>
<dbReference type="AlphaFoldDB" id="A0A7M5WYV8"/>
<dbReference type="OrthoDB" id="6017046at2759"/>
<accession>A0A7M5WYV8</accession>
<dbReference type="PANTHER" id="PTHR46177:SF1">
    <property type="entry name" value="INTEGRASE CATALYTIC DOMAIN-CONTAINING PROTEIN"/>
    <property type="match status" value="1"/>
</dbReference>
<dbReference type="PANTHER" id="PTHR46177">
    <property type="entry name" value="INTEGRASE CATALYTIC DOMAIN-CONTAINING PROTEIN"/>
    <property type="match status" value="1"/>
</dbReference>
<name>A0A7M5WYV8_9CNID</name>
<organism evidence="2 3">
    <name type="scientific">Clytia hemisphaerica</name>
    <dbReference type="NCBI Taxonomy" id="252671"/>
    <lineage>
        <taxon>Eukaryota</taxon>
        <taxon>Metazoa</taxon>
        <taxon>Cnidaria</taxon>
        <taxon>Hydrozoa</taxon>
        <taxon>Hydroidolina</taxon>
        <taxon>Leptothecata</taxon>
        <taxon>Obeliida</taxon>
        <taxon>Clytiidae</taxon>
        <taxon>Clytia</taxon>
    </lineage>
</organism>
<evidence type="ECO:0000313" key="3">
    <source>
        <dbReference type="Proteomes" id="UP000594262"/>
    </source>
</evidence>
<dbReference type="Proteomes" id="UP000594262">
    <property type="component" value="Unplaced"/>
</dbReference>
<sequence length="412" mass="48015">MYTNMADEVMEVVDWKVNERLETDLKTLVKQNLRRKEILDILRQKYPNYPWSLSTLDRRMRHFNLWYLDKTTPIEAVKDAVAKELEGPGKLLGYRALNNKLRLYHDIKVPRNLVADVVFDLDPEGVAARNVKKKKRKAKIPFVADGPGWVFSLDGHDKLMGFQNSTFPLAIYGCLDCFSRKLMFIKVWDSNSNPLTIAKFYMEYLVNSKEMPRFLRIDRGTETGDMGTIHTYLIDKHGNFADPTDSVVYGPSTSNKIERWWRDLHERMELFIKQQLRGLLHSFDYDPTSELDRDCMKFIFIPVVQRECDIFANLWNSHRIRAQKDLELPTGVPNHIFACPEQFGCEKKLVDVSEESLIEVGQLANIDQAPDDYLSPENRELFASIIPNPIDIECKHLSDRYLYLKSQVIQMV</sequence>
<dbReference type="EnsemblMetazoa" id="CLYHEMT014922.1">
    <property type="protein sequence ID" value="CLYHEMP014922.1"/>
    <property type="gene ID" value="CLYHEMG014922"/>
</dbReference>
<proteinExistence type="predicted"/>
<evidence type="ECO:0000313" key="2">
    <source>
        <dbReference type="EnsemblMetazoa" id="CLYHEMP014922.1"/>
    </source>
</evidence>